<evidence type="ECO:0000256" key="2">
    <source>
        <dbReference type="ARBA" id="ARBA00022475"/>
    </source>
</evidence>
<feature type="transmembrane region" description="Helical" evidence="6">
    <location>
        <begin position="41"/>
        <end position="60"/>
    </location>
</feature>
<feature type="transmembrane region" description="Helical" evidence="6">
    <location>
        <begin position="466"/>
        <end position="486"/>
    </location>
</feature>
<reference evidence="7 8" key="1">
    <citation type="submission" date="2023-08" db="EMBL/GenBank/DDBJ databases">
        <title>Draft genome sequence of Algoriphagus confluentis.</title>
        <authorList>
            <person name="Takatani N."/>
            <person name="Hosokawa M."/>
            <person name="Sawabe T."/>
        </authorList>
    </citation>
    <scope>NUCLEOTIDE SEQUENCE [LARGE SCALE GENOMIC DNA]</scope>
    <source>
        <strain evidence="7 8">NBRC 111222</strain>
    </source>
</reference>
<organism evidence="7 8">
    <name type="scientific">Algoriphagus confluentis</name>
    <dbReference type="NCBI Taxonomy" id="1697556"/>
    <lineage>
        <taxon>Bacteria</taxon>
        <taxon>Pseudomonadati</taxon>
        <taxon>Bacteroidota</taxon>
        <taxon>Cytophagia</taxon>
        <taxon>Cytophagales</taxon>
        <taxon>Cyclobacteriaceae</taxon>
        <taxon>Algoriphagus</taxon>
    </lineage>
</organism>
<dbReference type="RefSeq" id="WP_338225259.1">
    <property type="nucleotide sequence ID" value="NZ_BTPD01000010.1"/>
</dbReference>
<dbReference type="PANTHER" id="PTHR30250">
    <property type="entry name" value="PST FAMILY PREDICTED COLANIC ACID TRANSPORTER"/>
    <property type="match status" value="1"/>
</dbReference>
<proteinExistence type="predicted"/>
<feature type="transmembrane region" description="Helical" evidence="6">
    <location>
        <begin position="194"/>
        <end position="212"/>
    </location>
</feature>
<feature type="transmembrane region" description="Helical" evidence="6">
    <location>
        <begin position="274"/>
        <end position="295"/>
    </location>
</feature>
<dbReference type="EMBL" id="BTPD01000010">
    <property type="protein sequence ID" value="GMQ30551.1"/>
    <property type="molecule type" value="Genomic_DNA"/>
</dbReference>
<feature type="transmembrane region" description="Helical" evidence="6">
    <location>
        <begin position="351"/>
        <end position="371"/>
    </location>
</feature>
<keyword evidence="5 6" id="KW-0472">Membrane</keyword>
<keyword evidence="3 6" id="KW-0812">Transmembrane</keyword>
<feature type="transmembrane region" description="Helical" evidence="6">
    <location>
        <begin position="316"/>
        <end position="339"/>
    </location>
</feature>
<dbReference type="PANTHER" id="PTHR30250:SF11">
    <property type="entry name" value="O-ANTIGEN TRANSPORTER-RELATED"/>
    <property type="match status" value="1"/>
</dbReference>
<evidence type="ECO:0000313" key="7">
    <source>
        <dbReference type="EMBL" id="GMQ30551.1"/>
    </source>
</evidence>
<dbReference type="Proteomes" id="UP001338309">
    <property type="component" value="Unassembled WGS sequence"/>
</dbReference>
<dbReference type="InterPro" id="IPR050833">
    <property type="entry name" value="Poly_Biosynth_Transport"/>
</dbReference>
<keyword evidence="2" id="KW-1003">Cell membrane</keyword>
<comment type="caution">
    <text evidence="7">The sequence shown here is derived from an EMBL/GenBank/DDBJ whole genome shotgun (WGS) entry which is preliminary data.</text>
</comment>
<evidence type="ECO:0000256" key="1">
    <source>
        <dbReference type="ARBA" id="ARBA00004651"/>
    </source>
</evidence>
<evidence type="ECO:0000256" key="6">
    <source>
        <dbReference type="SAM" id="Phobius"/>
    </source>
</evidence>
<protein>
    <submittedName>
        <fullName evidence="7">Polysaccharide biosynthesis C-terminal domain-containing protein</fullName>
    </submittedName>
</protein>
<evidence type="ECO:0000256" key="3">
    <source>
        <dbReference type="ARBA" id="ARBA00022692"/>
    </source>
</evidence>
<feature type="transmembrane region" description="Helical" evidence="6">
    <location>
        <begin position="408"/>
        <end position="429"/>
    </location>
</feature>
<feature type="transmembrane region" description="Helical" evidence="6">
    <location>
        <begin position="232"/>
        <end position="254"/>
    </location>
</feature>
<gene>
    <name evidence="7" type="ORF">Aconfl_31940</name>
</gene>
<dbReference type="Pfam" id="PF13440">
    <property type="entry name" value="Polysacc_synt_3"/>
    <property type="match status" value="1"/>
</dbReference>
<name>A0ABQ6PRJ3_9BACT</name>
<comment type="subcellular location">
    <subcellularLocation>
        <location evidence="1">Cell membrane</location>
        <topology evidence="1">Multi-pass membrane protein</topology>
    </subcellularLocation>
</comment>
<feature type="transmembrane region" description="Helical" evidence="6">
    <location>
        <begin position="441"/>
        <end position="460"/>
    </location>
</feature>
<evidence type="ECO:0000256" key="5">
    <source>
        <dbReference type="ARBA" id="ARBA00023136"/>
    </source>
</evidence>
<evidence type="ECO:0000313" key="8">
    <source>
        <dbReference type="Proteomes" id="UP001338309"/>
    </source>
</evidence>
<feature type="transmembrane region" description="Helical" evidence="6">
    <location>
        <begin position="383"/>
        <end position="402"/>
    </location>
</feature>
<feature type="transmembrane region" description="Helical" evidence="6">
    <location>
        <begin position="153"/>
        <end position="174"/>
    </location>
</feature>
<feature type="transmembrane region" description="Helical" evidence="6">
    <location>
        <begin position="118"/>
        <end position="141"/>
    </location>
</feature>
<feature type="transmembrane region" description="Helical" evidence="6">
    <location>
        <begin position="12"/>
        <end position="35"/>
    </location>
</feature>
<evidence type="ECO:0000256" key="4">
    <source>
        <dbReference type="ARBA" id="ARBA00022989"/>
    </source>
</evidence>
<keyword evidence="8" id="KW-1185">Reference proteome</keyword>
<sequence length="501" mass="56428">MSNLKQLAGQTAVYGLSSILGRSINFLLIIVYTGYLSKADLGAFTGIYALIGFLNIVFTYGMETSFFRFSTGKNLDPQQVYANTQSLLVTSSVLMGSGLFLLAPWIAEIMDYPGQSYLFRWTALILTFDAVLAIPFAKLRLENKALVFAGSKLLNILLNVLLNLLLIIWMPNWIQNGLLPGGFLGYRMDWGVEYIFLANLIANGLIIPFVWWQAGFFRFSMDKKILFPMWKYSLPLLFMGLAGVTNELVSRLLFEYTIPDKFYSGLNPREAGGVFGATFRLAILMNLVIQAFKYAAEPFFFRQSSDKNSPQLYARVMHAFILFCTLLMIAISVNLNWIGPLFIKGEGYAEAFVIVPMLLFGYLLLGVYFNLSIWFKLTDHTQYSFWITALGAVVSIVVILVAVPKLGYLGGAMSTLACYTVMTIICYYFGQKYFPIPYQTAKGILYLLTAFGLSYLGFSLPFENFWLGFLAKNSLILLFLGLVLYLEKSELSKLTNSFKRS</sequence>
<accession>A0ABQ6PRJ3</accession>
<keyword evidence="4 6" id="KW-1133">Transmembrane helix</keyword>
<feature type="transmembrane region" description="Helical" evidence="6">
    <location>
        <begin position="80"/>
        <end position="106"/>
    </location>
</feature>